<gene>
    <name evidence="8" type="ORF">ACFORL_07600</name>
</gene>
<proteinExistence type="inferred from homology"/>
<dbReference type="CDD" id="cd04301">
    <property type="entry name" value="NAT_SF"/>
    <property type="match status" value="1"/>
</dbReference>
<dbReference type="InterPro" id="IPR016181">
    <property type="entry name" value="Acyl_CoA_acyltransferase"/>
</dbReference>
<dbReference type="EMBL" id="JBHSAB010000014">
    <property type="protein sequence ID" value="MFC3908939.1"/>
    <property type="molecule type" value="Genomic_DNA"/>
</dbReference>
<dbReference type="GO" id="GO:0016746">
    <property type="term" value="F:acyltransferase activity"/>
    <property type="evidence" value="ECO:0007669"/>
    <property type="project" value="UniProtKB-KW"/>
</dbReference>
<evidence type="ECO:0000256" key="6">
    <source>
        <dbReference type="ARBA" id="ARBA00049880"/>
    </source>
</evidence>
<dbReference type="Pfam" id="PF13508">
    <property type="entry name" value="Acetyltransf_7"/>
    <property type="match status" value="1"/>
</dbReference>
<dbReference type="EC" id="2.3.-.-" evidence="8"/>
<sequence length="178" mass="19832">MTLKKPEPLNKDHNLADFKCNYPELDEWLKKYAFQAKMSGSANTFIVADNALVVGFYSLTVGQVDVDEASERIKKGMGKYPIPVVILARLAVLNTYQGKGIGKAMLKDAILKTLQIAEQSGVRALLVHAIDEKAETFYKRFGFEPSPIRGNQLLLLLKDARKAVSEQQSTNDKLEKSD</sequence>
<dbReference type="Proteomes" id="UP001595758">
    <property type="component" value="Unassembled WGS sequence"/>
</dbReference>
<reference evidence="9" key="1">
    <citation type="journal article" date="2019" name="Int. J. Syst. Evol. Microbiol.">
        <title>The Global Catalogue of Microorganisms (GCM) 10K type strain sequencing project: providing services to taxonomists for standard genome sequencing and annotation.</title>
        <authorList>
            <consortium name="The Broad Institute Genomics Platform"/>
            <consortium name="The Broad Institute Genome Sequencing Center for Infectious Disease"/>
            <person name="Wu L."/>
            <person name="Ma J."/>
        </authorList>
    </citation>
    <scope>NUCLEOTIDE SEQUENCE [LARGE SCALE GENOMIC DNA]</scope>
    <source>
        <strain evidence="9">CCUG 59858</strain>
    </source>
</reference>
<evidence type="ECO:0000256" key="4">
    <source>
        <dbReference type="ARBA" id="ARBA00022679"/>
    </source>
</evidence>
<evidence type="ECO:0000256" key="2">
    <source>
        <dbReference type="ARBA" id="ARBA00022491"/>
    </source>
</evidence>
<protein>
    <submittedName>
        <fullName evidence="8">GNAT family N-acetyltransferase</fullName>
        <ecNumber evidence="8">2.3.-.-</ecNumber>
    </submittedName>
</protein>
<keyword evidence="5 8" id="KW-0012">Acyltransferase</keyword>
<keyword evidence="9" id="KW-1185">Reference proteome</keyword>
<dbReference type="PROSITE" id="PS51186">
    <property type="entry name" value="GNAT"/>
    <property type="match status" value="1"/>
</dbReference>
<comment type="catalytic activity">
    <reaction evidence="6">
        <text>glycyl-tRNA(Gly) + acetyl-CoA = N-acetylglycyl-tRNA(Gly) + CoA + H(+)</text>
        <dbReference type="Rhea" id="RHEA:81867"/>
        <dbReference type="Rhea" id="RHEA-COMP:9683"/>
        <dbReference type="Rhea" id="RHEA-COMP:19766"/>
        <dbReference type="ChEBI" id="CHEBI:15378"/>
        <dbReference type="ChEBI" id="CHEBI:57287"/>
        <dbReference type="ChEBI" id="CHEBI:57288"/>
        <dbReference type="ChEBI" id="CHEBI:78522"/>
        <dbReference type="ChEBI" id="CHEBI:232036"/>
    </reaction>
</comment>
<comment type="caution">
    <text evidence="8">The sequence shown here is derived from an EMBL/GenBank/DDBJ whole genome shotgun (WGS) entry which is preliminary data.</text>
</comment>
<keyword evidence="3" id="KW-1277">Toxin-antitoxin system</keyword>
<evidence type="ECO:0000256" key="3">
    <source>
        <dbReference type="ARBA" id="ARBA00022649"/>
    </source>
</evidence>
<name>A0ABV8CFI8_9GAMM</name>
<dbReference type="Gene3D" id="3.40.630.30">
    <property type="match status" value="1"/>
</dbReference>
<keyword evidence="4 8" id="KW-0808">Transferase</keyword>
<dbReference type="SUPFAM" id="SSF55729">
    <property type="entry name" value="Acyl-CoA N-acyltransferases (Nat)"/>
    <property type="match status" value="1"/>
</dbReference>
<dbReference type="PANTHER" id="PTHR36449:SF1">
    <property type="entry name" value="ACETYLTRANSFERASE"/>
    <property type="match status" value="1"/>
</dbReference>
<organism evidence="8 9">
    <name type="scientific">Legionella dresdenensis</name>
    <dbReference type="NCBI Taxonomy" id="450200"/>
    <lineage>
        <taxon>Bacteria</taxon>
        <taxon>Pseudomonadati</taxon>
        <taxon>Pseudomonadota</taxon>
        <taxon>Gammaproteobacteria</taxon>
        <taxon>Legionellales</taxon>
        <taxon>Legionellaceae</taxon>
        <taxon>Legionella</taxon>
    </lineage>
</organism>
<keyword evidence="2" id="KW-0678">Repressor</keyword>
<evidence type="ECO:0000313" key="8">
    <source>
        <dbReference type="EMBL" id="MFC3908939.1"/>
    </source>
</evidence>
<feature type="domain" description="N-acetyltransferase" evidence="7">
    <location>
        <begin position="1"/>
        <end position="161"/>
    </location>
</feature>
<evidence type="ECO:0000256" key="5">
    <source>
        <dbReference type="ARBA" id="ARBA00023315"/>
    </source>
</evidence>
<comment type="similarity">
    <text evidence="1">Belongs to the acetyltransferase family. GNAT subfamily.</text>
</comment>
<dbReference type="RefSeq" id="WP_382342685.1">
    <property type="nucleotide sequence ID" value="NZ_JBHSAB010000014.1"/>
</dbReference>
<dbReference type="PANTHER" id="PTHR36449">
    <property type="entry name" value="ACETYLTRANSFERASE-RELATED"/>
    <property type="match status" value="1"/>
</dbReference>
<evidence type="ECO:0000256" key="1">
    <source>
        <dbReference type="ARBA" id="ARBA00009342"/>
    </source>
</evidence>
<evidence type="ECO:0000259" key="7">
    <source>
        <dbReference type="PROSITE" id="PS51186"/>
    </source>
</evidence>
<evidence type="ECO:0000313" key="9">
    <source>
        <dbReference type="Proteomes" id="UP001595758"/>
    </source>
</evidence>
<dbReference type="InterPro" id="IPR000182">
    <property type="entry name" value="GNAT_dom"/>
</dbReference>
<accession>A0ABV8CFI8</accession>